<evidence type="ECO:0000256" key="1">
    <source>
        <dbReference type="SAM" id="Phobius"/>
    </source>
</evidence>
<dbReference type="AlphaFoldDB" id="A0A2V3WNJ3"/>
<feature type="transmembrane region" description="Helical" evidence="1">
    <location>
        <begin position="187"/>
        <end position="205"/>
    </location>
</feature>
<accession>A0A2V3WNJ3</accession>
<reference evidence="2 3" key="1">
    <citation type="submission" date="2018-05" db="EMBL/GenBank/DDBJ databases">
        <title>Genomic Encyclopedia of Type Strains, Phase IV (KMG-IV): sequencing the most valuable type-strain genomes for metagenomic binning, comparative biology and taxonomic classification.</title>
        <authorList>
            <person name="Goeker M."/>
        </authorList>
    </citation>
    <scope>NUCLEOTIDE SEQUENCE [LARGE SCALE GENOMIC DNA]</scope>
    <source>
        <strain evidence="2 3">DSM 28556</strain>
    </source>
</reference>
<name>A0A2V3WNJ3_9BACI</name>
<evidence type="ECO:0000313" key="3">
    <source>
        <dbReference type="Proteomes" id="UP000247978"/>
    </source>
</evidence>
<feature type="transmembrane region" description="Helical" evidence="1">
    <location>
        <begin position="119"/>
        <end position="142"/>
    </location>
</feature>
<dbReference type="OrthoDB" id="2847560at2"/>
<comment type="caution">
    <text evidence="2">The sequence shown here is derived from an EMBL/GenBank/DDBJ whole genome shotgun (WGS) entry which is preliminary data.</text>
</comment>
<dbReference type="RefSeq" id="WP_110393542.1">
    <property type="nucleotide sequence ID" value="NZ_JBHUHB010000001.1"/>
</dbReference>
<dbReference type="Proteomes" id="UP000247978">
    <property type="component" value="Unassembled WGS sequence"/>
</dbReference>
<keyword evidence="1" id="KW-1133">Transmembrane helix</keyword>
<feature type="transmembrane region" description="Helical" evidence="1">
    <location>
        <begin position="57"/>
        <end position="77"/>
    </location>
</feature>
<protein>
    <submittedName>
        <fullName evidence="2">Uncharacterized protein</fullName>
    </submittedName>
</protein>
<feature type="transmembrane region" description="Helical" evidence="1">
    <location>
        <begin position="154"/>
        <end position="175"/>
    </location>
</feature>
<sequence>MLKIDQSITRKYIPHFVWTHISTINVSEVKTWIISLTFIWLNVFCVLPVVGNTFVKSYFLAVIIPIAILNIWGLAILFRNFYSVQMETIYFIAANGLVGLYCHFIVAQKIAYADAGATSYAFLIISSLLYVGFIIYFIYYYYRRFSDVKREMESKLLHFLGVILLFLPSNGYSFYHFYVKNNPFAEYITAFIWLLLGIFFIYIGVRFCHKILFIKANSNLFRYQQPSKKELKQALAKGKNIIVR</sequence>
<dbReference type="EMBL" id="QJJQ01000001">
    <property type="protein sequence ID" value="PXW90269.1"/>
    <property type="molecule type" value="Genomic_DNA"/>
</dbReference>
<keyword evidence="1" id="KW-0812">Transmembrane</keyword>
<feature type="transmembrane region" description="Helical" evidence="1">
    <location>
        <begin position="89"/>
        <end position="107"/>
    </location>
</feature>
<proteinExistence type="predicted"/>
<organism evidence="2 3">
    <name type="scientific">Pseudogracilibacillus auburnensis</name>
    <dbReference type="NCBI Taxonomy" id="1494959"/>
    <lineage>
        <taxon>Bacteria</taxon>
        <taxon>Bacillati</taxon>
        <taxon>Bacillota</taxon>
        <taxon>Bacilli</taxon>
        <taxon>Bacillales</taxon>
        <taxon>Bacillaceae</taxon>
        <taxon>Pseudogracilibacillus</taxon>
    </lineage>
</organism>
<gene>
    <name evidence="2" type="ORF">DFR56_101180</name>
</gene>
<feature type="transmembrane region" description="Helical" evidence="1">
    <location>
        <begin position="32"/>
        <end position="51"/>
    </location>
</feature>
<evidence type="ECO:0000313" key="2">
    <source>
        <dbReference type="EMBL" id="PXW90269.1"/>
    </source>
</evidence>
<keyword evidence="3" id="KW-1185">Reference proteome</keyword>
<keyword evidence="1" id="KW-0472">Membrane</keyword>